<dbReference type="InterPro" id="IPR020084">
    <property type="entry name" value="NUDIX_hydrolase_CS"/>
</dbReference>
<dbReference type="AlphaFoldDB" id="A0A9X1SDY1"/>
<dbReference type="PROSITE" id="PS51462">
    <property type="entry name" value="NUDIX"/>
    <property type="match status" value="1"/>
</dbReference>
<dbReference type="GO" id="GO:0016787">
    <property type="term" value="F:hydrolase activity"/>
    <property type="evidence" value="ECO:0007669"/>
    <property type="project" value="UniProtKB-KW"/>
</dbReference>
<evidence type="ECO:0000259" key="3">
    <source>
        <dbReference type="PROSITE" id="PS51462"/>
    </source>
</evidence>
<protein>
    <submittedName>
        <fullName evidence="4">NUDIX domain-containing protein</fullName>
    </submittedName>
</protein>
<dbReference type="PROSITE" id="PS00893">
    <property type="entry name" value="NUDIX_BOX"/>
    <property type="match status" value="1"/>
</dbReference>
<organism evidence="4 5">
    <name type="scientific">Arthrobacter caoxuetaonis</name>
    <dbReference type="NCBI Taxonomy" id="2886935"/>
    <lineage>
        <taxon>Bacteria</taxon>
        <taxon>Bacillati</taxon>
        <taxon>Actinomycetota</taxon>
        <taxon>Actinomycetes</taxon>
        <taxon>Micrococcales</taxon>
        <taxon>Micrococcaceae</taxon>
        <taxon>Arthrobacter</taxon>
    </lineage>
</organism>
<accession>A0A9X1SDY1</accession>
<dbReference type="Proteomes" id="UP001139158">
    <property type="component" value="Unassembled WGS sequence"/>
</dbReference>
<evidence type="ECO:0000256" key="2">
    <source>
        <dbReference type="ARBA" id="ARBA00022801"/>
    </source>
</evidence>
<name>A0A9X1SDY1_9MICC</name>
<evidence type="ECO:0000313" key="5">
    <source>
        <dbReference type="Proteomes" id="UP001139158"/>
    </source>
</evidence>
<comment type="cofactor">
    <cofactor evidence="1">
        <name>Mg(2+)</name>
        <dbReference type="ChEBI" id="CHEBI:18420"/>
    </cofactor>
</comment>
<feature type="domain" description="Nudix hydrolase" evidence="3">
    <location>
        <begin position="7"/>
        <end position="144"/>
    </location>
</feature>
<reference evidence="4" key="1">
    <citation type="submission" date="2021-10" db="EMBL/GenBank/DDBJ databases">
        <title>Novel species in genus Arthrobacter.</title>
        <authorList>
            <person name="Liu Y."/>
        </authorList>
    </citation>
    <scope>NUCLEOTIDE SEQUENCE</scope>
    <source>
        <strain evidence="4">Zg-Y453</strain>
    </source>
</reference>
<gene>
    <name evidence="4" type="ORF">LJ757_05545</name>
</gene>
<comment type="caution">
    <text evidence="4">The sequence shown here is derived from an EMBL/GenBank/DDBJ whole genome shotgun (WGS) entry which is preliminary data.</text>
</comment>
<keyword evidence="5" id="KW-1185">Reference proteome</keyword>
<evidence type="ECO:0000256" key="1">
    <source>
        <dbReference type="ARBA" id="ARBA00001946"/>
    </source>
</evidence>
<dbReference type="Gene3D" id="3.90.79.10">
    <property type="entry name" value="Nucleoside Triphosphate Pyrophosphohydrolase"/>
    <property type="match status" value="1"/>
</dbReference>
<dbReference type="EMBL" id="JAJFZV010000004">
    <property type="protein sequence ID" value="MCC3297269.1"/>
    <property type="molecule type" value="Genomic_DNA"/>
</dbReference>
<dbReference type="CDD" id="cd04690">
    <property type="entry name" value="NUDIX_Hydrolase"/>
    <property type="match status" value="1"/>
</dbReference>
<dbReference type="Pfam" id="PF00293">
    <property type="entry name" value="NUDIX"/>
    <property type="match status" value="1"/>
</dbReference>
<dbReference type="PANTHER" id="PTHR43046:SF2">
    <property type="entry name" value="8-OXO-DGTP DIPHOSPHATASE-RELATED"/>
    <property type="match status" value="1"/>
</dbReference>
<evidence type="ECO:0000313" key="4">
    <source>
        <dbReference type="EMBL" id="MCC3297269.1"/>
    </source>
</evidence>
<dbReference type="SUPFAM" id="SSF55811">
    <property type="entry name" value="Nudix"/>
    <property type="match status" value="1"/>
</dbReference>
<keyword evidence="2" id="KW-0378">Hydrolase</keyword>
<dbReference type="PANTHER" id="PTHR43046">
    <property type="entry name" value="GDP-MANNOSE MANNOSYL HYDROLASE"/>
    <property type="match status" value="1"/>
</dbReference>
<dbReference type="InterPro" id="IPR015797">
    <property type="entry name" value="NUDIX_hydrolase-like_dom_sf"/>
</dbReference>
<proteinExistence type="predicted"/>
<dbReference type="InterPro" id="IPR000086">
    <property type="entry name" value="NUDIX_hydrolase_dom"/>
</dbReference>
<sequence>MPGAGAPVVLTLSAVLLRDSEGRILLVRKRGTRRFMQPGGKLEPGEDFRTAAAREVNEELGLDVAPEDLSDIGRWYGPAANEANTFIDAGLFGLNVPGPFGSGAAKAPQAAAEIEETLWLTPAEAFARNDISPLLRDHVLPQLLAQENPAPGVDG</sequence>